<dbReference type="InterPro" id="IPR023393">
    <property type="entry name" value="START-like_dom_sf"/>
</dbReference>
<dbReference type="Proteomes" id="UP000533533">
    <property type="component" value="Unassembled WGS sequence"/>
</dbReference>
<organism evidence="1 2">
    <name type="scientific">Paraburkholderia silvatlantica</name>
    <dbReference type="NCBI Taxonomy" id="321895"/>
    <lineage>
        <taxon>Bacteria</taxon>
        <taxon>Pseudomonadati</taxon>
        <taxon>Pseudomonadota</taxon>
        <taxon>Betaproteobacteria</taxon>
        <taxon>Burkholderiales</taxon>
        <taxon>Burkholderiaceae</taxon>
        <taxon>Paraburkholderia</taxon>
    </lineage>
</organism>
<dbReference type="EMBL" id="JACHVZ010000014">
    <property type="protein sequence ID" value="MBB2930513.1"/>
    <property type="molecule type" value="Genomic_DNA"/>
</dbReference>
<evidence type="ECO:0000313" key="2">
    <source>
        <dbReference type="Proteomes" id="UP000533533"/>
    </source>
</evidence>
<evidence type="ECO:0008006" key="3">
    <source>
        <dbReference type="Google" id="ProtNLM"/>
    </source>
</evidence>
<dbReference type="InterPro" id="IPR019587">
    <property type="entry name" value="Polyketide_cyclase/dehydratase"/>
</dbReference>
<evidence type="ECO:0000313" key="1">
    <source>
        <dbReference type="EMBL" id="MBB2930513.1"/>
    </source>
</evidence>
<dbReference type="Gene3D" id="3.30.530.20">
    <property type="match status" value="1"/>
</dbReference>
<accession>A0ABR6FSV6</accession>
<dbReference type="Pfam" id="PF10604">
    <property type="entry name" value="Polyketide_cyc2"/>
    <property type="match status" value="1"/>
</dbReference>
<sequence>MRTVTRRSRIATRTTPTCTIGTRIEGYQSQRLPSQMTSRFPRIAARCARTMHSSHITKEASAMATVYRDIPLEAAAQEVWAALRDPANVDRVFAGVLTAARMENDVRWVTFADGTVIEERVIGVDDTHMRLAYTVGGGRFEHHHATLQVMPDSTDSPQRCRVVWISDFKPDERIQMVEPLTDAGCAALRRNPARR</sequence>
<keyword evidence="2" id="KW-1185">Reference proteome</keyword>
<reference evidence="1 2" key="1">
    <citation type="submission" date="2020-08" db="EMBL/GenBank/DDBJ databases">
        <title>Genomic Encyclopedia of Type Strains, Phase IV (KMG-V): Genome sequencing to study the core and pangenomes of soil and plant-associated prokaryotes.</title>
        <authorList>
            <person name="Whitman W."/>
        </authorList>
    </citation>
    <scope>NUCLEOTIDE SEQUENCE [LARGE SCALE GENOMIC DNA]</scope>
    <source>
        <strain evidence="1 2">SRMrh-85</strain>
    </source>
</reference>
<proteinExistence type="predicted"/>
<name>A0ABR6FSV6_9BURK</name>
<dbReference type="RefSeq" id="WP_243413222.1">
    <property type="nucleotide sequence ID" value="NZ_JACHVZ010000014.1"/>
</dbReference>
<dbReference type="SUPFAM" id="SSF55961">
    <property type="entry name" value="Bet v1-like"/>
    <property type="match status" value="1"/>
</dbReference>
<gene>
    <name evidence="1" type="ORF">FHX59_004976</name>
</gene>
<comment type="caution">
    <text evidence="1">The sequence shown here is derived from an EMBL/GenBank/DDBJ whole genome shotgun (WGS) entry which is preliminary data.</text>
</comment>
<protein>
    <recommendedName>
        <fullName evidence="3">Polyketide cyclase/dehydrase/lipid transport protein</fullName>
    </recommendedName>
</protein>
<dbReference type="CDD" id="cd07821">
    <property type="entry name" value="PYR_PYL_RCAR_like"/>
    <property type="match status" value="1"/>
</dbReference>